<dbReference type="EMBL" id="CP034086">
    <property type="protein sequence ID" value="AZG78039.1"/>
    <property type="molecule type" value="Genomic_DNA"/>
</dbReference>
<dbReference type="SFLD" id="SFLDG00358">
    <property type="entry name" value="Main_(cytGST)"/>
    <property type="match status" value="1"/>
</dbReference>
<comment type="similarity">
    <text evidence="1">Belongs to the GST superfamily.</text>
</comment>
<dbReference type="SUPFAM" id="SSF52833">
    <property type="entry name" value="Thioredoxin-like"/>
    <property type="match status" value="1"/>
</dbReference>
<name>A0A3G8M7S1_9HYPH</name>
<dbReference type="CDD" id="cd03057">
    <property type="entry name" value="GST_N_Beta"/>
    <property type="match status" value="1"/>
</dbReference>
<sequence length="205" mass="22847">MLTLYYHTGACSLAPHIALEWIGEPYETKAVEFGDKEYLKINPAGAVPALDTGEGWVLTQAAAVLRYLADRFPQAGIAPDGSPRDEAEADRWSSFITGDLHPAFFPLFLPDRYTRAREKEAFDNVREAAKALVRKKFDIVEAHLAGRRFMAGDKLSYLDAYVFPMERWGASLLEDGLSKYPNIQKHHDMMAADEAVKRVLAAEGA</sequence>
<protein>
    <submittedName>
        <fullName evidence="4">Glutathione S-transferase</fullName>
    </submittedName>
</protein>
<gene>
    <name evidence="4" type="ORF">EHO51_15560</name>
</gene>
<dbReference type="Pfam" id="PF02798">
    <property type="entry name" value="GST_N"/>
    <property type="match status" value="1"/>
</dbReference>
<dbReference type="Gene3D" id="1.20.1050.10">
    <property type="match status" value="1"/>
</dbReference>
<evidence type="ECO:0000313" key="5">
    <source>
        <dbReference type="Proteomes" id="UP000273982"/>
    </source>
</evidence>
<dbReference type="AlphaFoldDB" id="A0A3G8M7S1"/>
<dbReference type="InterPro" id="IPR040079">
    <property type="entry name" value="Glutathione_S-Trfase"/>
</dbReference>
<dbReference type="CDD" id="cd03188">
    <property type="entry name" value="GST_C_Beta"/>
    <property type="match status" value="1"/>
</dbReference>
<reference evidence="4 5" key="1">
    <citation type="submission" date="2018-11" db="EMBL/GenBank/DDBJ databases">
        <title>Genome squencing of methanotrophic bacteria isolated from alkaline groundwater in Korea.</title>
        <authorList>
            <person name="Nguyen L.N."/>
        </authorList>
    </citation>
    <scope>NUCLEOTIDE SEQUENCE [LARGE SCALE GENOMIC DNA]</scope>
    <source>
        <strain evidence="4 5">GW6</strain>
    </source>
</reference>
<dbReference type="InterPro" id="IPR004045">
    <property type="entry name" value="Glutathione_S-Trfase_N"/>
</dbReference>
<dbReference type="PANTHER" id="PTHR44051">
    <property type="entry name" value="GLUTATHIONE S-TRANSFERASE-RELATED"/>
    <property type="match status" value="1"/>
</dbReference>
<dbReference type="PANTHER" id="PTHR44051:SF8">
    <property type="entry name" value="GLUTATHIONE S-TRANSFERASE GSTA"/>
    <property type="match status" value="1"/>
</dbReference>
<keyword evidence="4" id="KW-0808">Transferase</keyword>
<evidence type="ECO:0000259" key="3">
    <source>
        <dbReference type="PROSITE" id="PS50405"/>
    </source>
</evidence>
<dbReference type="PROSITE" id="PS50405">
    <property type="entry name" value="GST_CTER"/>
    <property type="match status" value="1"/>
</dbReference>
<dbReference type="Proteomes" id="UP000273982">
    <property type="component" value="Chromosome"/>
</dbReference>
<dbReference type="GO" id="GO:0016740">
    <property type="term" value="F:transferase activity"/>
    <property type="evidence" value="ECO:0007669"/>
    <property type="project" value="UniProtKB-KW"/>
</dbReference>
<dbReference type="SUPFAM" id="SSF47616">
    <property type="entry name" value="GST C-terminal domain-like"/>
    <property type="match status" value="1"/>
</dbReference>
<dbReference type="SFLD" id="SFLDS00019">
    <property type="entry name" value="Glutathione_Transferase_(cytos"/>
    <property type="match status" value="1"/>
</dbReference>
<dbReference type="Pfam" id="PF00043">
    <property type="entry name" value="GST_C"/>
    <property type="match status" value="1"/>
</dbReference>
<dbReference type="InterPro" id="IPR036249">
    <property type="entry name" value="Thioredoxin-like_sf"/>
</dbReference>
<proteinExistence type="inferred from homology"/>
<dbReference type="PROSITE" id="PS50404">
    <property type="entry name" value="GST_NTER"/>
    <property type="match status" value="1"/>
</dbReference>
<feature type="domain" description="GST N-terminal" evidence="2">
    <location>
        <begin position="1"/>
        <end position="76"/>
    </location>
</feature>
<dbReference type="SFLD" id="SFLDG01150">
    <property type="entry name" value="Main.1:_Beta-like"/>
    <property type="match status" value="1"/>
</dbReference>
<accession>A0A3G8M7S1</accession>
<dbReference type="InterPro" id="IPR036282">
    <property type="entry name" value="Glutathione-S-Trfase_C_sf"/>
</dbReference>
<feature type="domain" description="GST C-terminal" evidence="3">
    <location>
        <begin position="82"/>
        <end position="205"/>
    </location>
</feature>
<evidence type="ECO:0000259" key="2">
    <source>
        <dbReference type="PROSITE" id="PS50404"/>
    </source>
</evidence>
<dbReference type="RefSeq" id="WP_124739646.1">
    <property type="nucleotide sequence ID" value="NZ_CP034086.1"/>
</dbReference>
<dbReference type="KEGG" id="mros:EHO51_15560"/>
<evidence type="ECO:0000256" key="1">
    <source>
        <dbReference type="RuleBase" id="RU003494"/>
    </source>
</evidence>
<evidence type="ECO:0000313" key="4">
    <source>
        <dbReference type="EMBL" id="AZG78039.1"/>
    </source>
</evidence>
<dbReference type="InterPro" id="IPR010987">
    <property type="entry name" value="Glutathione-S-Trfase_C-like"/>
</dbReference>
<dbReference type="InterPro" id="IPR004046">
    <property type="entry name" value="GST_C"/>
</dbReference>
<organism evidence="4 5">
    <name type="scientific">Methylocystis rosea</name>
    <dbReference type="NCBI Taxonomy" id="173366"/>
    <lineage>
        <taxon>Bacteria</taxon>
        <taxon>Pseudomonadati</taxon>
        <taxon>Pseudomonadota</taxon>
        <taxon>Alphaproteobacteria</taxon>
        <taxon>Hyphomicrobiales</taxon>
        <taxon>Methylocystaceae</taxon>
        <taxon>Methylocystis</taxon>
    </lineage>
</organism>
<dbReference type="Gene3D" id="3.40.30.10">
    <property type="entry name" value="Glutaredoxin"/>
    <property type="match status" value="1"/>
</dbReference>